<gene>
    <name evidence="3" type="ORF">Dac01nite_09620</name>
</gene>
<name>A0A919Q0T1_9MICO</name>
<feature type="domain" description="SLH" evidence="2">
    <location>
        <begin position="627"/>
        <end position="684"/>
    </location>
</feature>
<dbReference type="Proteomes" id="UP000652354">
    <property type="component" value="Unassembled WGS sequence"/>
</dbReference>
<keyword evidence="4" id="KW-1185">Reference proteome</keyword>
<dbReference type="RefSeq" id="WP_203653786.1">
    <property type="nucleotide sequence ID" value="NZ_BONR01000002.1"/>
</dbReference>
<feature type="domain" description="SLH" evidence="2">
    <location>
        <begin position="568"/>
        <end position="626"/>
    </location>
</feature>
<feature type="chain" id="PRO_5039656757" description="SLH domain-containing protein" evidence="1">
    <location>
        <begin position="19"/>
        <end position="684"/>
    </location>
</feature>
<organism evidence="3 4">
    <name type="scientific">Demequina activiva</name>
    <dbReference type="NCBI Taxonomy" id="1582364"/>
    <lineage>
        <taxon>Bacteria</taxon>
        <taxon>Bacillati</taxon>
        <taxon>Actinomycetota</taxon>
        <taxon>Actinomycetes</taxon>
        <taxon>Micrococcales</taxon>
        <taxon>Demequinaceae</taxon>
        <taxon>Demequina</taxon>
    </lineage>
</organism>
<dbReference type="PANTHER" id="PTHR43308:SF1">
    <property type="entry name" value="OUTER MEMBRANE PROTEIN ALPHA"/>
    <property type="match status" value="1"/>
</dbReference>
<evidence type="ECO:0000313" key="4">
    <source>
        <dbReference type="Proteomes" id="UP000652354"/>
    </source>
</evidence>
<accession>A0A919Q0T1</accession>
<keyword evidence="1" id="KW-0732">Signal</keyword>
<evidence type="ECO:0000313" key="3">
    <source>
        <dbReference type="EMBL" id="GIG54210.1"/>
    </source>
</evidence>
<evidence type="ECO:0000256" key="1">
    <source>
        <dbReference type="SAM" id="SignalP"/>
    </source>
</evidence>
<proteinExistence type="predicted"/>
<comment type="caution">
    <text evidence="3">The sequence shown here is derived from an EMBL/GenBank/DDBJ whole genome shotgun (WGS) entry which is preliminary data.</text>
</comment>
<dbReference type="AlphaFoldDB" id="A0A919Q0T1"/>
<protein>
    <recommendedName>
        <fullName evidence="2">SLH domain-containing protein</fullName>
    </recommendedName>
</protein>
<dbReference type="PROSITE" id="PS51272">
    <property type="entry name" value="SLH"/>
    <property type="match status" value="3"/>
</dbReference>
<dbReference type="InterPro" id="IPR001119">
    <property type="entry name" value="SLH_dom"/>
</dbReference>
<dbReference type="EMBL" id="BONR01000002">
    <property type="protein sequence ID" value="GIG54210.1"/>
    <property type="molecule type" value="Genomic_DNA"/>
</dbReference>
<dbReference type="PANTHER" id="PTHR43308">
    <property type="entry name" value="OUTER MEMBRANE PROTEIN ALPHA-RELATED"/>
    <property type="match status" value="1"/>
</dbReference>
<dbReference type="Pfam" id="PF00395">
    <property type="entry name" value="SLH"/>
    <property type="match status" value="3"/>
</dbReference>
<reference evidence="3" key="1">
    <citation type="submission" date="2021-01" db="EMBL/GenBank/DDBJ databases">
        <title>Whole genome shotgun sequence of Demequina activiva NBRC 110675.</title>
        <authorList>
            <person name="Komaki H."/>
            <person name="Tamura T."/>
        </authorList>
    </citation>
    <scope>NUCLEOTIDE SEQUENCE</scope>
    <source>
        <strain evidence="3">NBRC 110675</strain>
    </source>
</reference>
<feature type="signal peptide" evidence="1">
    <location>
        <begin position="1"/>
        <end position="18"/>
    </location>
</feature>
<sequence>MRNTTARTVAGVSIAALAATLVGTAAQATSTEDASSVVFSSLPAEAPASYPSIGFNARSTLAVGDIVELAGANRMLDQIEVSLNSWACESGTGAECVSTPGSSYTHPVTATVYAVDGEGAAAAPSAVLAELTQDVDVPFRPSANAEECGEGASTWHDAALDTCQNGFSFPVTFDFSATATPLPDEVVVAFSTYTSKNSDLAKGPYDSLNIDLGDTSASVGTDSDIDSIVIDAYAPVGYNDDGEAGLGALRQDLGWTGYAPVFSISATPVPSIASTLIDFEDASDSASADGGLSGVSIVESTDELAAAGGCYYATAPVIEYNADVFTRFGGYASAFPAHGWFSSADFYFDTQSEAGQFQWSLGVNGTDGAHQRDFVFTVGTAGEGTWTAGASNNAANSTPFIGGYGEDPATITESGWYSLGASFYEQDGLLYVDMRVVDATDSVLKQWTLGGNAADTINVAVGGNRYGWLVNNSFEGLAIDNVLLNADRPAAGCEDDVTPTVYTSSFTDVPDTHPFYKHISWLSQSGITYGYANGGFGPSDEISRGQVAAFLYKMAGSPAWTPPAESPFADVSTSNVFYKHITWMANEGITYGVGDGSRFGVSNDLNRGQMAAFLYKLAGSPEYTPPATPTFDDVPTTHTFYKHIEWLAESGIASGYASGGYGPSDDVTRGQMAVFLFKLNGVLL</sequence>
<dbReference type="InterPro" id="IPR051465">
    <property type="entry name" value="Cell_Envelope_Struct_Comp"/>
</dbReference>
<evidence type="ECO:0000259" key="2">
    <source>
        <dbReference type="PROSITE" id="PS51272"/>
    </source>
</evidence>
<feature type="domain" description="SLH" evidence="2">
    <location>
        <begin position="502"/>
        <end position="565"/>
    </location>
</feature>